<evidence type="ECO:0000313" key="2">
    <source>
        <dbReference type="EMBL" id="KAF6756672.1"/>
    </source>
</evidence>
<organism evidence="2 3">
    <name type="scientific">Ephemerocybe angulata</name>
    <dbReference type="NCBI Taxonomy" id="980116"/>
    <lineage>
        <taxon>Eukaryota</taxon>
        <taxon>Fungi</taxon>
        <taxon>Dikarya</taxon>
        <taxon>Basidiomycota</taxon>
        <taxon>Agaricomycotina</taxon>
        <taxon>Agaricomycetes</taxon>
        <taxon>Agaricomycetidae</taxon>
        <taxon>Agaricales</taxon>
        <taxon>Agaricineae</taxon>
        <taxon>Psathyrellaceae</taxon>
        <taxon>Ephemerocybe</taxon>
    </lineage>
</organism>
<gene>
    <name evidence="2" type="ORF">DFP72DRAFT_893449</name>
</gene>
<proteinExistence type="predicted"/>
<sequence length="150" mass="16302">MATPTSQPIALRPNSTTQDYTMQDANGSFSGSSSGPFNPGSYTPRSYGVGCLSNSCGSRIPVGSPTHRLLSSWEAGKTSSSLEGDRDSILNALNDFDREELDLLWVAHRGLHDVFKQSCWKRHIIVLDSEASNAQAGIQIDFNQHVNEST</sequence>
<evidence type="ECO:0000256" key="1">
    <source>
        <dbReference type="SAM" id="MobiDB-lite"/>
    </source>
</evidence>
<accession>A0A8H6I2E6</accession>
<name>A0A8H6I2E6_9AGAR</name>
<comment type="caution">
    <text evidence="2">The sequence shown here is derived from an EMBL/GenBank/DDBJ whole genome shotgun (WGS) entry which is preliminary data.</text>
</comment>
<feature type="region of interest" description="Disordered" evidence="1">
    <location>
        <begin position="1"/>
        <end position="37"/>
    </location>
</feature>
<evidence type="ECO:0000313" key="3">
    <source>
        <dbReference type="Proteomes" id="UP000521943"/>
    </source>
</evidence>
<dbReference type="Proteomes" id="UP000521943">
    <property type="component" value="Unassembled WGS sequence"/>
</dbReference>
<dbReference type="AlphaFoldDB" id="A0A8H6I2E6"/>
<feature type="compositionally biased region" description="Polar residues" evidence="1">
    <location>
        <begin position="1"/>
        <end position="25"/>
    </location>
</feature>
<reference evidence="2 3" key="1">
    <citation type="submission" date="2020-07" db="EMBL/GenBank/DDBJ databases">
        <title>Comparative genomics of pyrophilous fungi reveals a link between fire events and developmental genes.</title>
        <authorList>
            <consortium name="DOE Joint Genome Institute"/>
            <person name="Steindorff A.S."/>
            <person name="Carver A."/>
            <person name="Calhoun S."/>
            <person name="Stillman K."/>
            <person name="Liu H."/>
            <person name="Lipzen A."/>
            <person name="Pangilinan J."/>
            <person name="Labutti K."/>
            <person name="Bruns T.D."/>
            <person name="Grigoriev I.V."/>
        </authorList>
    </citation>
    <scope>NUCLEOTIDE SEQUENCE [LARGE SCALE GENOMIC DNA]</scope>
    <source>
        <strain evidence="2 3">CBS 144469</strain>
    </source>
</reference>
<keyword evidence="3" id="KW-1185">Reference proteome</keyword>
<feature type="compositionally biased region" description="Low complexity" evidence="1">
    <location>
        <begin position="26"/>
        <end position="37"/>
    </location>
</feature>
<dbReference type="OrthoDB" id="3269380at2759"/>
<dbReference type="EMBL" id="JACGCI010000025">
    <property type="protein sequence ID" value="KAF6756672.1"/>
    <property type="molecule type" value="Genomic_DNA"/>
</dbReference>
<protein>
    <submittedName>
        <fullName evidence="2">Uncharacterized protein</fullName>
    </submittedName>
</protein>